<dbReference type="Proteomes" id="UP000176282">
    <property type="component" value="Unassembled WGS sequence"/>
</dbReference>
<dbReference type="STRING" id="1798680.A3J66_02435"/>
<evidence type="ECO:0000313" key="1">
    <source>
        <dbReference type="EMBL" id="OGH65453.1"/>
    </source>
</evidence>
<dbReference type="EMBL" id="MFQB01000047">
    <property type="protein sequence ID" value="OGH65453.1"/>
    <property type="molecule type" value="Genomic_DNA"/>
</dbReference>
<protein>
    <recommendedName>
        <fullName evidence="3">30S ribosomal protein S21</fullName>
    </recommendedName>
</protein>
<gene>
    <name evidence="1" type="ORF">A3J66_02435</name>
</gene>
<name>A0A1F6M1L4_9BACT</name>
<sequence length="90" mass="10776">MTIVSEIKRKKGEPFEVFLRRVKQEWQRSGKLLQAKKVQFFDPPKSKNIRRQQAISRSKIIAKTEYLKKIGRLSEETDQFGRDRRNKRGK</sequence>
<evidence type="ECO:0008006" key="3">
    <source>
        <dbReference type="Google" id="ProtNLM"/>
    </source>
</evidence>
<comment type="caution">
    <text evidence="1">The sequence shown here is derived from an EMBL/GenBank/DDBJ whole genome shotgun (WGS) entry which is preliminary data.</text>
</comment>
<accession>A0A1F6M1L4</accession>
<proteinExistence type="predicted"/>
<evidence type="ECO:0000313" key="2">
    <source>
        <dbReference type="Proteomes" id="UP000176282"/>
    </source>
</evidence>
<organism evidence="1 2">
    <name type="scientific">Candidatus Magasanikbacteria bacterium RIFCSPHIGHO2_02_FULL_47_14</name>
    <dbReference type="NCBI Taxonomy" id="1798680"/>
    <lineage>
        <taxon>Bacteria</taxon>
        <taxon>Candidatus Magasanikiibacteriota</taxon>
    </lineage>
</organism>
<reference evidence="1 2" key="1">
    <citation type="journal article" date="2016" name="Nat. Commun.">
        <title>Thousands of microbial genomes shed light on interconnected biogeochemical processes in an aquifer system.</title>
        <authorList>
            <person name="Anantharaman K."/>
            <person name="Brown C.T."/>
            <person name="Hug L.A."/>
            <person name="Sharon I."/>
            <person name="Castelle C.J."/>
            <person name="Probst A.J."/>
            <person name="Thomas B.C."/>
            <person name="Singh A."/>
            <person name="Wilkins M.J."/>
            <person name="Karaoz U."/>
            <person name="Brodie E.L."/>
            <person name="Williams K.H."/>
            <person name="Hubbard S.S."/>
            <person name="Banfield J.F."/>
        </authorList>
    </citation>
    <scope>NUCLEOTIDE SEQUENCE [LARGE SCALE GENOMIC DNA]</scope>
</reference>
<dbReference type="AlphaFoldDB" id="A0A1F6M1L4"/>